<dbReference type="RefSeq" id="XP_024887351.1">
    <property type="nucleotide sequence ID" value="XM_025031583.1"/>
</dbReference>
<dbReference type="InterPro" id="IPR043128">
    <property type="entry name" value="Rev_trsase/Diguanyl_cyclase"/>
</dbReference>
<dbReference type="InterPro" id="IPR043502">
    <property type="entry name" value="DNA/RNA_pol_sf"/>
</dbReference>
<dbReference type="PANTHER" id="PTHR37984">
    <property type="entry name" value="PROTEIN CBG26694"/>
    <property type="match status" value="1"/>
</dbReference>
<accession>A0A6J1R2P6</accession>
<evidence type="ECO:0000256" key="3">
    <source>
        <dbReference type="ARBA" id="ARBA00022722"/>
    </source>
</evidence>
<dbReference type="PROSITE" id="PS50994">
    <property type="entry name" value="INTEGRASE"/>
    <property type="match status" value="1"/>
</dbReference>
<keyword evidence="2" id="KW-0548">Nucleotidyltransferase</keyword>
<evidence type="ECO:0000256" key="4">
    <source>
        <dbReference type="ARBA" id="ARBA00022759"/>
    </source>
</evidence>
<dbReference type="GeneID" id="112464538"/>
<dbReference type="PANTHER" id="PTHR37984:SF5">
    <property type="entry name" value="PROTEIN NYNRIN-LIKE"/>
    <property type="match status" value="1"/>
</dbReference>
<dbReference type="Gene3D" id="3.30.420.10">
    <property type="entry name" value="Ribonuclease H-like superfamily/Ribonuclease H"/>
    <property type="match status" value="1"/>
</dbReference>
<evidence type="ECO:0000256" key="5">
    <source>
        <dbReference type="ARBA" id="ARBA00022918"/>
    </source>
</evidence>
<dbReference type="Proteomes" id="UP000504618">
    <property type="component" value="Unplaced"/>
</dbReference>
<dbReference type="FunFam" id="3.30.70.270:FF:000020">
    <property type="entry name" value="Transposon Tf2-6 polyprotein-like Protein"/>
    <property type="match status" value="1"/>
</dbReference>
<evidence type="ECO:0000313" key="11">
    <source>
        <dbReference type="RefSeq" id="XP_024887351.1"/>
    </source>
</evidence>
<dbReference type="InterPro" id="IPR000477">
    <property type="entry name" value="RT_dom"/>
</dbReference>
<keyword evidence="10" id="KW-1185">Reference proteome</keyword>
<dbReference type="SUPFAM" id="SSF56672">
    <property type="entry name" value="DNA/RNA polymerases"/>
    <property type="match status" value="1"/>
</dbReference>
<dbReference type="GO" id="GO:0003964">
    <property type="term" value="F:RNA-directed DNA polymerase activity"/>
    <property type="evidence" value="ECO:0007669"/>
    <property type="project" value="UniProtKB-KW"/>
</dbReference>
<dbReference type="SMART" id="SM00343">
    <property type="entry name" value="ZnF_C2HC"/>
    <property type="match status" value="2"/>
</dbReference>
<evidence type="ECO:0000259" key="8">
    <source>
        <dbReference type="PROSITE" id="PS50158"/>
    </source>
</evidence>
<evidence type="ECO:0000256" key="7">
    <source>
        <dbReference type="PROSITE-ProRule" id="PRU00047"/>
    </source>
</evidence>
<dbReference type="Gene3D" id="1.10.340.70">
    <property type="match status" value="1"/>
</dbReference>
<keyword evidence="4" id="KW-0255">Endonuclease</keyword>
<keyword evidence="4" id="KW-0378">Hydrolase</keyword>
<dbReference type="Pfam" id="PF17919">
    <property type="entry name" value="RT_RNaseH_2"/>
    <property type="match status" value="1"/>
</dbReference>
<dbReference type="CDD" id="cd09274">
    <property type="entry name" value="RNase_HI_RT_Ty3"/>
    <property type="match status" value="1"/>
</dbReference>
<dbReference type="InterPro" id="IPR050951">
    <property type="entry name" value="Retrovirus_Pol_polyprotein"/>
</dbReference>
<keyword evidence="7" id="KW-0862">Zinc</keyword>
<name>A0A6J1R2P6_9HYME</name>
<reference evidence="11" key="1">
    <citation type="submission" date="2025-08" db="UniProtKB">
        <authorList>
            <consortium name="RefSeq"/>
        </authorList>
    </citation>
    <scope>IDENTIFICATION</scope>
    <source>
        <tissue evidence="11">Whole body</tissue>
    </source>
</reference>
<dbReference type="GO" id="GO:0042575">
    <property type="term" value="C:DNA polymerase complex"/>
    <property type="evidence" value="ECO:0007669"/>
    <property type="project" value="UniProtKB-ARBA"/>
</dbReference>
<dbReference type="InterPro" id="IPR012337">
    <property type="entry name" value="RNaseH-like_sf"/>
</dbReference>
<gene>
    <name evidence="11" type="primary">LOC112464538</name>
</gene>
<dbReference type="InterPro" id="IPR041588">
    <property type="entry name" value="Integrase_H2C2"/>
</dbReference>
<keyword evidence="6" id="KW-0511">Multifunctional enzyme</keyword>
<dbReference type="FunFam" id="3.30.420.10:FF:000063">
    <property type="entry name" value="Retrovirus-related Pol polyprotein from transposon 297-like Protein"/>
    <property type="match status" value="1"/>
</dbReference>
<proteinExistence type="predicted"/>
<dbReference type="AlphaFoldDB" id="A0A6J1R2P6"/>
<keyword evidence="2" id="KW-0808">Transferase</keyword>
<dbReference type="PROSITE" id="PS50158">
    <property type="entry name" value="ZF_CCHC"/>
    <property type="match status" value="1"/>
</dbReference>
<evidence type="ECO:0000256" key="2">
    <source>
        <dbReference type="ARBA" id="ARBA00022695"/>
    </source>
</evidence>
<dbReference type="Gene3D" id="3.10.10.10">
    <property type="entry name" value="HIV Type 1 Reverse Transcriptase, subunit A, domain 1"/>
    <property type="match status" value="1"/>
</dbReference>
<dbReference type="Pfam" id="PF17921">
    <property type="entry name" value="Integrase_H2C2"/>
    <property type="match status" value="1"/>
</dbReference>
<dbReference type="Gene3D" id="3.30.70.270">
    <property type="match status" value="2"/>
</dbReference>
<dbReference type="SUPFAM" id="SSF53098">
    <property type="entry name" value="Ribonuclease H-like"/>
    <property type="match status" value="1"/>
</dbReference>
<evidence type="ECO:0000256" key="6">
    <source>
        <dbReference type="ARBA" id="ARBA00023268"/>
    </source>
</evidence>
<dbReference type="GO" id="GO:0003676">
    <property type="term" value="F:nucleic acid binding"/>
    <property type="evidence" value="ECO:0007669"/>
    <property type="project" value="InterPro"/>
</dbReference>
<dbReference type="Pfam" id="PF00665">
    <property type="entry name" value="rve"/>
    <property type="match status" value="1"/>
</dbReference>
<dbReference type="GO" id="GO:0004519">
    <property type="term" value="F:endonuclease activity"/>
    <property type="evidence" value="ECO:0007669"/>
    <property type="project" value="UniProtKB-KW"/>
</dbReference>
<dbReference type="GO" id="GO:0008270">
    <property type="term" value="F:zinc ion binding"/>
    <property type="evidence" value="ECO:0007669"/>
    <property type="project" value="UniProtKB-KW"/>
</dbReference>
<dbReference type="OrthoDB" id="7549458at2759"/>
<organism evidence="10 11">
    <name type="scientific">Temnothorax curvispinosus</name>
    <dbReference type="NCBI Taxonomy" id="300111"/>
    <lineage>
        <taxon>Eukaryota</taxon>
        <taxon>Metazoa</taxon>
        <taxon>Ecdysozoa</taxon>
        <taxon>Arthropoda</taxon>
        <taxon>Hexapoda</taxon>
        <taxon>Insecta</taxon>
        <taxon>Pterygota</taxon>
        <taxon>Neoptera</taxon>
        <taxon>Endopterygota</taxon>
        <taxon>Hymenoptera</taxon>
        <taxon>Apocrita</taxon>
        <taxon>Aculeata</taxon>
        <taxon>Formicoidea</taxon>
        <taxon>Formicidae</taxon>
        <taxon>Myrmicinae</taxon>
        <taxon>Temnothorax</taxon>
    </lineage>
</organism>
<evidence type="ECO:0000256" key="1">
    <source>
        <dbReference type="ARBA" id="ARBA00012493"/>
    </source>
</evidence>
<protein>
    <recommendedName>
        <fullName evidence="1">RNA-directed DNA polymerase</fullName>
        <ecNumber evidence="1">2.7.7.49</ecNumber>
    </recommendedName>
</protein>
<keyword evidence="7" id="KW-0863">Zinc-finger</keyword>
<evidence type="ECO:0000313" key="10">
    <source>
        <dbReference type="Proteomes" id="UP000504618"/>
    </source>
</evidence>
<dbReference type="InterPro" id="IPR041577">
    <property type="entry name" value="RT_RNaseH_2"/>
</dbReference>
<dbReference type="Pfam" id="PF00078">
    <property type="entry name" value="RVT_1"/>
    <property type="match status" value="1"/>
</dbReference>
<dbReference type="CDD" id="cd01647">
    <property type="entry name" value="RT_LTR"/>
    <property type="match status" value="1"/>
</dbReference>
<dbReference type="FunFam" id="3.10.20.370:FF:000001">
    <property type="entry name" value="Retrovirus-related Pol polyprotein from transposon 17.6-like protein"/>
    <property type="match status" value="1"/>
</dbReference>
<dbReference type="InterPro" id="IPR001584">
    <property type="entry name" value="Integrase_cat-core"/>
</dbReference>
<keyword evidence="7" id="KW-0479">Metal-binding</keyword>
<dbReference type="EC" id="2.7.7.49" evidence="1"/>
<dbReference type="Gene3D" id="4.10.60.10">
    <property type="entry name" value="Zinc finger, CCHC-type"/>
    <property type="match status" value="1"/>
</dbReference>
<dbReference type="InterPro" id="IPR001878">
    <property type="entry name" value="Znf_CCHC"/>
</dbReference>
<evidence type="ECO:0000259" key="9">
    <source>
        <dbReference type="PROSITE" id="PS50994"/>
    </source>
</evidence>
<keyword evidence="5" id="KW-0695">RNA-directed DNA polymerase</keyword>
<feature type="domain" description="Integrase catalytic" evidence="9">
    <location>
        <begin position="997"/>
        <end position="1150"/>
    </location>
</feature>
<dbReference type="InterPro" id="IPR036397">
    <property type="entry name" value="RNaseH_sf"/>
</dbReference>
<keyword evidence="3" id="KW-0540">Nuclease</keyword>
<feature type="domain" description="CCHC-type" evidence="8">
    <location>
        <begin position="282"/>
        <end position="297"/>
    </location>
</feature>
<dbReference type="Gene3D" id="3.10.20.370">
    <property type="match status" value="1"/>
</dbReference>
<sequence>MAENVSPELMQALTQMIVSALKTSVGHASAEFQMPQDGTEAGTLIQPKPPTFFMTEYRSSEETSVADYFKRFEWALKLSKIPEGQYANYARVHMGAELNNAIKFLVSPRDPEDVQFTELRTILVNHFDQAKNKYVESVKFRQIVQQKGESIANFALRLKQGAAHCEYDTFLDRMLIEQLLHGLESRDMCDEIIAKKPTTFSAAYEIAHSLEATRNTASEIRTSEPATAPEMTNKLGYEMPKTKKSGQFRHRTSPLDNGQLQGSCNGCGGQHLRSQCRFREAKCFKCDKTGHISKVCRTKRSTPQDSSTNQVQSEMPSAQVDSLQLLSQIHEIASPGDTDTLLGREWISHFSHEINLNRLFSSTNPVNSLTSEPQITPEQNARLNQLLTSFKDIFSDVPGKFIGPPATVHLKPGASPIFAKAHDVPLALRDQYAKEIDAKIASGFYEKVDYSEWASPTHIVVKKNGKLRITGNYKPTVNPRMIIDEHPIPKIEHLFNKMRGATLFCHLDITDAYTHLPIDENFRNVLTLNTPTHGLVRPTRAVYGASNIPAIWQKHMEIILKGLSGVINFFDDIIISANGFDELLSRLSATLDRLRTHGVRLNRTKCVFATPTLECLGHKIDGHGLHKSDKHIEAIRDAPQPATPEQLQLFLGKASYYSAYIPNLSDRTRPLRDMLHTDPFKWTPNAEKAYQDIKKTLISPQVLMQYDPSLPLILATDASKTGLGAVLSHRLGNGQERPIAYASRTMSTTEQRYPQIDKEALAIVWAVKKFFYYLYARKFILITDHKPLTQILHPEKSLPTLCISRMANYADYLAHFNFDVVFRPTNQNINADYCSRIPYPSTRNEVNKLSLHGGRDGNEEDGIDRFALHQIQQLPIRAEHIARETRKDFHLGKIVRELETGRNLARIGYKAPEANYTLAANCLLFEHRVVIPPLLRQSILDDLHAAHIGIVKMKGLARSFIYWPGIDSDIERTAKSCVECARHAHAPPKFSDHHWEYPKGPWERVHIDYAGPVAGAMLLVIVDAYSKWLEVKVTNSSTTGATIQILDELFATYGVPTTIVSDNGTQFTAAEFKCFLQKSGVTFHKLSAPYHPATNGQAERYVQTVKDALRAMSTTRNSLQTNLNEFLRQYRKAPHTTTGESPSKLFLGRNLRTRLDLVKPQDTIMENISNAMSTKFDPVIKTRYAIRRTNIETPHLVIYIFTEETPHPKQHRQVLEQETSPHPLQLPHQVLEQETPPHSLQLPQHPRNQSL</sequence>
<dbReference type="GO" id="GO:0015074">
    <property type="term" value="P:DNA integration"/>
    <property type="evidence" value="ECO:0007669"/>
    <property type="project" value="InterPro"/>
</dbReference>